<evidence type="ECO:0000313" key="5">
    <source>
        <dbReference type="Proteomes" id="UP001206128"/>
    </source>
</evidence>
<dbReference type="Pfam" id="PF22685">
    <property type="entry name" value="Gal80p_C-like"/>
    <property type="match status" value="1"/>
</dbReference>
<proteinExistence type="predicted"/>
<keyword evidence="5" id="KW-1185">Reference proteome</keyword>
<dbReference type="GO" id="GO:0000166">
    <property type="term" value="F:nucleotide binding"/>
    <property type="evidence" value="ECO:0007669"/>
    <property type="project" value="InterPro"/>
</dbReference>
<dbReference type="Proteomes" id="UP001206128">
    <property type="component" value="Unassembled WGS sequence"/>
</dbReference>
<reference evidence="4" key="1">
    <citation type="submission" date="2022-06" db="EMBL/GenBank/DDBJ databases">
        <title>Genomic Encyclopedia of Archaeal and Bacterial Type Strains, Phase II (KMG-II): from individual species to whole genera.</title>
        <authorList>
            <person name="Goeker M."/>
        </authorList>
    </citation>
    <scope>NUCLEOTIDE SEQUENCE</scope>
    <source>
        <strain evidence="4">DSM 43935</strain>
    </source>
</reference>
<dbReference type="GO" id="GO:0016491">
    <property type="term" value="F:oxidoreductase activity"/>
    <property type="evidence" value="ECO:0007669"/>
    <property type="project" value="UniProtKB-KW"/>
</dbReference>
<dbReference type="RefSeq" id="WP_253769779.1">
    <property type="nucleotide sequence ID" value="NZ_JAMTCK010000004.1"/>
</dbReference>
<accession>A0AAE3KFQ2</accession>
<organism evidence="4 5">
    <name type="scientific">Goodfellowiella coeruleoviolacea</name>
    <dbReference type="NCBI Taxonomy" id="334858"/>
    <lineage>
        <taxon>Bacteria</taxon>
        <taxon>Bacillati</taxon>
        <taxon>Actinomycetota</taxon>
        <taxon>Actinomycetes</taxon>
        <taxon>Pseudonocardiales</taxon>
        <taxon>Pseudonocardiaceae</taxon>
        <taxon>Goodfellowiella</taxon>
    </lineage>
</organism>
<dbReference type="Gene3D" id="3.30.360.10">
    <property type="entry name" value="Dihydrodipicolinate Reductase, domain 2"/>
    <property type="match status" value="1"/>
</dbReference>
<dbReference type="Gene3D" id="3.40.50.720">
    <property type="entry name" value="NAD(P)-binding Rossmann-like Domain"/>
    <property type="match status" value="1"/>
</dbReference>
<gene>
    <name evidence="4" type="ORF">LX83_002066</name>
</gene>
<dbReference type="InterPro" id="IPR000683">
    <property type="entry name" value="Gfo/Idh/MocA-like_OxRdtase_N"/>
</dbReference>
<protein>
    <submittedName>
        <fullName evidence="4">Dehydrogenase</fullName>
    </submittedName>
</protein>
<dbReference type="AlphaFoldDB" id="A0AAE3KFQ2"/>
<evidence type="ECO:0000256" key="1">
    <source>
        <dbReference type="ARBA" id="ARBA00023002"/>
    </source>
</evidence>
<keyword evidence="1" id="KW-0560">Oxidoreductase</keyword>
<dbReference type="InterPro" id="IPR036291">
    <property type="entry name" value="NAD(P)-bd_dom_sf"/>
</dbReference>
<evidence type="ECO:0000259" key="3">
    <source>
        <dbReference type="Pfam" id="PF22685"/>
    </source>
</evidence>
<name>A0AAE3KFQ2_9PSEU</name>
<feature type="domain" description="Gal80p-like C-terminal" evidence="3">
    <location>
        <begin position="145"/>
        <end position="284"/>
    </location>
</feature>
<evidence type="ECO:0000259" key="2">
    <source>
        <dbReference type="Pfam" id="PF01408"/>
    </source>
</evidence>
<sequence>MPDHRPINGRTPVRKIRVGIIGASPDRGWAGRAHVPALRALPGYELTAVATSRADSAGRAAELFGAAHAFTDQHQLAAHPEVDLVVITVKVAAHRELVQAALAAGKHVYCEWPLALTTAEAELLATAAQTAGVRTAVGLQARYAPAISHARALISEGHLGRVTSATLHTARAKGAATAVPAWTAYTYDRASGAGLLEVLGGHALDALEHLLGDIADLSATLSVQHPHHTVTETGQAIAVTSPDHLLLTATLASGAVVTAHIHDGEAAAPRTRLEIAGTKGDLAIVSAPAQSPDALQFQIGELRLRTTHGTTGTWREVPLPDQHTLPAEIEPQARNVAALYAQFATDLHTGSHHTPDFATGVRLHRLLDAIRASATTGTRQPR</sequence>
<evidence type="ECO:0000313" key="4">
    <source>
        <dbReference type="EMBL" id="MCP2165217.1"/>
    </source>
</evidence>
<dbReference type="Pfam" id="PF01408">
    <property type="entry name" value="GFO_IDH_MocA"/>
    <property type="match status" value="1"/>
</dbReference>
<dbReference type="EMBL" id="JAMTCK010000004">
    <property type="protein sequence ID" value="MCP2165217.1"/>
    <property type="molecule type" value="Genomic_DNA"/>
</dbReference>
<feature type="domain" description="Gfo/Idh/MocA-like oxidoreductase N-terminal" evidence="2">
    <location>
        <begin position="16"/>
        <end position="138"/>
    </location>
</feature>
<dbReference type="PANTHER" id="PTHR43818:SF11">
    <property type="entry name" value="BCDNA.GH03377"/>
    <property type="match status" value="1"/>
</dbReference>
<dbReference type="SUPFAM" id="SSF55347">
    <property type="entry name" value="Glyceraldehyde-3-phosphate dehydrogenase-like, C-terminal domain"/>
    <property type="match status" value="1"/>
</dbReference>
<comment type="caution">
    <text evidence="4">The sequence shown here is derived from an EMBL/GenBank/DDBJ whole genome shotgun (WGS) entry which is preliminary data.</text>
</comment>
<dbReference type="InterPro" id="IPR055080">
    <property type="entry name" value="Gal80p-like_C"/>
</dbReference>
<dbReference type="PANTHER" id="PTHR43818">
    <property type="entry name" value="BCDNA.GH03377"/>
    <property type="match status" value="1"/>
</dbReference>
<dbReference type="SUPFAM" id="SSF51735">
    <property type="entry name" value="NAD(P)-binding Rossmann-fold domains"/>
    <property type="match status" value="1"/>
</dbReference>
<dbReference type="InterPro" id="IPR050463">
    <property type="entry name" value="Gfo/Idh/MocA_oxidrdct_glycsds"/>
</dbReference>